<dbReference type="InterPro" id="IPR001452">
    <property type="entry name" value="SH3_domain"/>
</dbReference>
<feature type="domain" description="SH3" evidence="11">
    <location>
        <begin position="616"/>
        <end position="679"/>
    </location>
</feature>
<feature type="domain" description="SH3" evidence="11">
    <location>
        <begin position="487"/>
        <end position="548"/>
    </location>
</feature>
<evidence type="ECO:0000256" key="7">
    <source>
        <dbReference type="ARBA" id="ARBA00023273"/>
    </source>
</evidence>
<dbReference type="InterPro" id="IPR036028">
    <property type="entry name" value="SH3-like_dom_sf"/>
</dbReference>
<evidence type="ECO:0000256" key="6">
    <source>
        <dbReference type="ARBA" id="ARBA00023121"/>
    </source>
</evidence>
<dbReference type="GO" id="GO:0007274">
    <property type="term" value="P:neuromuscular synaptic transmission"/>
    <property type="evidence" value="ECO:0007669"/>
    <property type="project" value="TreeGrafter"/>
</dbReference>
<evidence type="ECO:0000256" key="5">
    <source>
        <dbReference type="ARBA" id="ARBA00023054"/>
    </source>
</evidence>
<dbReference type="Pfam" id="PF00611">
    <property type="entry name" value="FCH"/>
    <property type="match status" value="1"/>
</dbReference>
<evidence type="ECO:0000313" key="14">
    <source>
        <dbReference type="Proteomes" id="UP000242188"/>
    </source>
</evidence>
<dbReference type="SUPFAM" id="SSF103657">
    <property type="entry name" value="BAR/IMD domain-like"/>
    <property type="match status" value="1"/>
</dbReference>
<feature type="region of interest" description="Disordered" evidence="10">
    <location>
        <begin position="688"/>
        <end position="778"/>
    </location>
</feature>
<dbReference type="SMART" id="SM00055">
    <property type="entry name" value="FCH"/>
    <property type="match status" value="1"/>
</dbReference>
<dbReference type="InterPro" id="IPR001060">
    <property type="entry name" value="FCH_dom"/>
</dbReference>
<dbReference type="PANTHER" id="PTHR15735">
    <property type="entry name" value="FCH AND DOUBLE SH3 DOMAINS PROTEIN"/>
    <property type="match status" value="1"/>
</dbReference>
<evidence type="ECO:0000313" key="13">
    <source>
        <dbReference type="EMBL" id="OWF37271.1"/>
    </source>
</evidence>
<evidence type="ECO:0000259" key="12">
    <source>
        <dbReference type="PROSITE" id="PS51741"/>
    </source>
</evidence>
<dbReference type="Gene3D" id="2.30.30.40">
    <property type="entry name" value="SH3 Domains"/>
    <property type="match status" value="2"/>
</dbReference>
<dbReference type="InterPro" id="IPR031160">
    <property type="entry name" value="F_BAR_dom"/>
</dbReference>
<dbReference type="CDD" id="cd11761">
    <property type="entry name" value="SH3_FCHSD_1"/>
    <property type="match status" value="1"/>
</dbReference>
<gene>
    <name evidence="13" type="ORF">KP79_PYT12704</name>
</gene>
<comment type="subcellular location">
    <subcellularLocation>
        <location evidence="1">Cell projection</location>
    </subcellularLocation>
</comment>
<dbReference type="GO" id="GO:0031594">
    <property type="term" value="C:neuromuscular junction"/>
    <property type="evidence" value="ECO:0007669"/>
    <property type="project" value="TreeGrafter"/>
</dbReference>
<reference evidence="13 14" key="1">
    <citation type="journal article" date="2017" name="Nat. Ecol. Evol.">
        <title>Scallop genome provides insights into evolution of bilaterian karyotype and development.</title>
        <authorList>
            <person name="Wang S."/>
            <person name="Zhang J."/>
            <person name="Jiao W."/>
            <person name="Li J."/>
            <person name="Xun X."/>
            <person name="Sun Y."/>
            <person name="Guo X."/>
            <person name="Huan P."/>
            <person name="Dong B."/>
            <person name="Zhang L."/>
            <person name="Hu X."/>
            <person name="Sun X."/>
            <person name="Wang J."/>
            <person name="Zhao C."/>
            <person name="Wang Y."/>
            <person name="Wang D."/>
            <person name="Huang X."/>
            <person name="Wang R."/>
            <person name="Lv J."/>
            <person name="Li Y."/>
            <person name="Zhang Z."/>
            <person name="Liu B."/>
            <person name="Lu W."/>
            <person name="Hui Y."/>
            <person name="Liang J."/>
            <person name="Zhou Z."/>
            <person name="Hou R."/>
            <person name="Li X."/>
            <person name="Liu Y."/>
            <person name="Li H."/>
            <person name="Ning X."/>
            <person name="Lin Y."/>
            <person name="Zhao L."/>
            <person name="Xing Q."/>
            <person name="Dou J."/>
            <person name="Li Y."/>
            <person name="Mao J."/>
            <person name="Guo H."/>
            <person name="Dou H."/>
            <person name="Li T."/>
            <person name="Mu C."/>
            <person name="Jiang W."/>
            <person name="Fu Q."/>
            <person name="Fu X."/>
            <person name="Miao Y."/>
            <person name="Liu J."/>
            <person name="Yu Q."/>
            <person name="Li R."/>
            <person name="Liao H."/>
            <person name="Li X."/>
            <person name="Kong Y."/>
            <person name="Jiang Z."/>
            <person name="Chourrout D."/>
            <person name="Li R."/>
            <person name="Bao Z."/>
        </authorList>
    </citation>
    <scope>NUCLEOTIDE SEQUENCE [LARGE SCALE GENOMIC DNA]</scope>
    <source>
        <strain evidence="13 14">PY_sf001</strain>
    </source>
</reference>
<keyword evidence="6" id="KW-0446">Lipid-binding</keyword>
<comment type="caution">
    <text evidence="13">The sequence shown here is derived from an EMBL/GenBank/DDBJ whole genome shotgun (WGS) entry which is preliminary data.</text>
</comment>
<evidence type="ECO:0000256" key="3">
    <source>
        <dbReference type="ARBA" id="ARBA00022553"/>
    </source>
</evidence>
<name>A0A210PLA7_MIZYE</name>
<feature type="compositionally biased region" description="Basic and acidic residues" evidence="10">
    <location>
        <begin position="450"/>
        <end position="461"/>
    </location>
</feature>
<protein>
    <submittedName>
        <fullName evidence="13">FCH and double SH3 domains protein 2</fullName>
    </submittedName>
</protein>
<dbReference type="InterPro" id="IPR027267">
    <property type="entry name" value="AH/BAR_dom_sf"/>
</dbReference>
<dbReference type="InterPro" id="IPR035460">
    <property type="entry name" value="FCHSD_SH3_1"/>
</dbReference>
<dbReference type="Gene3D" id="1.20.1270.60">
    <property type="entry name" value="Arfaptin homology (AH) domain/BAR domain"/>
    <property type="match status" value="1"/>
</dbReference>
<dbReference type="GO" id="GO:0030833">
    <property type="term" value="P:regulation of actin filament polymerization"/>
    <property type="evidence" value="ECO:0007669"/>
    <property type="project" value="TreeGrafter"/>
</dbReference>
<dbReference type="GO" id="GO:0051130">
    <property type="term" value="P:positive regulation of cellular component organization"/>
    <property type="evidence" value="ECO:0007669"/>
    <property type="project" value="UniProtKB-ARBA"/>
</dbReference>
<evidence type="ECO:0000259" key="11">
    <source>
        <dbReference type="PROSITE" id="PS50002"/>
    </source>
</evidence>
<dbReference type="Proteomes" id="UP000242188">
    <property type="component" value="Unassembled WGS sequence"/>
</dbReference>
<dbReference type="GO" id="GO:0055037">
    <property type="term" value="C:recycling endosome"/>
    <property type="evidence" value="ECO:0007669"/>
    <property type="project" value="TreeGrafter"/>
</dbReference>
<dbReference type="STRING" id="6573.A0A210PLA7"/>
<dbReference type="FunFam" id="2.30.30.40:FF:000033">
    <property type="entry name" value="FCH and double SH3 domains protein 2"/>
    <property type="match status" value="1"/>
</dbReference>
<dbReference type="EMBL" id="NEDP02005592">
    <property type="protein sequence ID" value="OWF37271.1"/>
    <property type="molecule type" value="Genomic_DNA"/>
</dbReference>
<dbReference type="AlphaFoldDB" id="A0A210PLA7"/>
<dbReference type="GO" id="GO:0042995">
    <property type="term" value="C:cell projection"/>
    <property type="evidence" value="ECO:0007669"/>
    <property type="project" value="UniProtKB-SubCell"/>
</dbReference>
<sequence length="818" mass="91516">MQPPPRKVKHTTALKNIHAEQVAKLQAKHQQECDLLEDIRNFARQRSIIEKEYAQSLLKLTTGLLKRDFPATPDLSTDDGQEHRTALGVWRVILEETESLAKAKLQAAEIYTEKIAEPIKPLRANKIQCQKKVMPQLTTVHQEVSQSVMEMAKSQKGYNLDENVSHEARLKAADSNDRLARRSTGIFQSLTSLQQKSAKLNSRRDMCEAKSCQSRNEYVLNMSAANAHQIRYYSIDLPEVMKTLDGEMFEQVKDYFDVLGSTALDVSSREKDSCENIVSQAKMIDRQFNHQCFLYCNHVFTDLTQYHFEPCQNDECNKVSKAHDAGLQLDKEARKWATKAAKESKTIKEYTANIKSLQEQSQGDKLSDSGMDINSQQEVEQRIEEVRFCLRKSEIAKCKAEARLEALRQAEVNVDEWIASAQAESLRVEEEEMSRTPSQISLRTESSGGKSDDHEPTYTHYDDDDDFIDDTFEVSKHDSISSYGSQTKSVKCRAMYDFQASNADELDMNENDILEIISDGDGDGWLRARNSDGKVGYIPQNYIEVQENGGMDQSDHVDNTTPAEPTEGVEIHPIPSFDLQSPNDATQEVTSYSSGDIEVQMTTNQMSPDKLPVAPEEGIWARALYDYEAMTDEELSFTEGTLINIIRKDENGVDDGFWEGEINGKFGVFPSLVVEEIDTSLGGLNLLPSPDDRLGPPEFVPPPPVTITAATPETEDLPRALPNGTDGAPVSSSPQKTTEQYYRRVRQNKSQGRHAYINSHSPQPQPSGGHGPPHSRGVVSAARVSGHVPAQVCVSRQVGGSQLAYMDYDDEEGEVSIV</sequence>
<keyword evidence="4" id="KW-0677">Repeat</keyword>
<evidence type="ECO:0000256" key="10">
    <source>
        <dbReference type="SAM" id="MobiDB-lite"/>
    </source>
</evidence>
<dbReference type="PANTHER" id="PTHR15735:SF21">
    <property type="entry name" value="PROTEIN NERVOUS WRECK"/>
    <property type="match status" value="1"/>
</dbReference>
<keyword evidence="5 9" id="KW-0175">Coiled coil</keyword>
<keyword evidence="7" id="KW-0966">Cell projection</keyword>
<dbReference type="SMART" id="SM00326">
    <property type="entry name" value="SH3"/>
    <property type="match status" value="2"/>
</dbReference>
<proteinExistence type="predicted"/>
<dbReference type="PRINTS" id="PR00452">
    <property type="entry name" value="SH3DOMAIN"/>
</dbReference>
<dbReference type="SUPFAM" id="SSF50044">
    <property type="entry name" value="SH3-domain"/>
    <property type="match status" value="2"/>
</dbReference>
<feature type="region of interest" description="Disordered" evidence="10">
    <location>
        <begin position="428"/>
        <end position="464"/>
    </location>
</feature>
<feature type="compositionally biased region" description="Polar residues" evidence="10">
    <location>
        <begin position="435"/>
        <end position="449"/>
    </location>
</feature>
<evidence type="ECO:0000256" key="4">
    <source>
        <dbReference type="ARBA" id="ARBA00022737"/>
    </source>
</evidence>
<organism evidence="13 14">
    <name type="scientific">Mizuhopecten yessoensis</name>
    <name type="common">Japanese scallop</name>
    <name type="synonym">Patinopecten yessoensis</name>
    <dbReference type="NCBI Taxonomy" id="6573"/>
    <lineage>
        <taxon>Eukaryota</taxon>
        <taxon>Metazoa</taxon>
        <taxon>Spiralia</taxon>
        <taxon>Lophotrochozoa</taxon>
        <taxon>Mollusca</taxon>
        <taxon>Bivalvia</taxon>
        <taxon>Autobranchia</taxon>
        <taxon>Pteriomorphia</taxon>
        <taxon>Pectinida</taxon>
        <taxon>Pectinoidea</taxon>
        <taxon>Pectinidae</taxon>
        <taxon>Mizuhopecten</taxon>
    </lineage>
</organism>
<evidence type="ECO:0000256" key="9">
    <source>
        <dbReference type="PROSITE-ProRule" id="PRU01077"/>
    </source>
</evidence>
<keyword evidence="14" id="KW-1185">Reference proteome</keyword>
<evidence type="ECO:0000256" key="2">
    <source>
        <dbReference type="ARBA" id="ARBA00022443"/>
    </source>
</evidence>
<dbReference type="OrthoDB" id="10065861at2759"/>
<dbReference type="PROSITE" id="PS51741">
    <property type="entry name" value="F_BAR"/>
    <property type="match status" value="1"/>
</dbReference>
<dbReference type="GO" id="GO:0008289">
    <property type="term" value="F:lipid binding"/>
    <property type="evidence" value="ECO:0007669"/>
    <property type="project" value="UniProtKB-KW"/>
</dbReference>
<dbReference type="Pfam" id="PF00018">
    <property type="entry name" value="SH3_1"/>
    <property type="match status" value="1"/>
</dbReference>
<evidence type="ECO:0000256" key="8">
    <source>
        <dbReference type="PROSITE-ProRule" id="PRU00192"/>
    </source>
</evidence>
<dbReference type="PROSITE" id="PS50002">
    <property type="entry name" value="SH3"/>
    <property type="match status" value="2"/>
</dbReference>
<keyword evidence="3" id="KW-0597">Phosphoprotein</keyword>
<dbReference type="CDD" id="cd11762">
    <property type="entry name" value="SH3_FCHSD_2"/>
    <property type="match status" value="1"/>
</dbReference>
<accession>A0A210PLA7</accession>
<dbReference type="Pfam" id="PF07653">
    <property type="entry name" value="SH3_2"/>
    <property type="match status" value="1"/>
</dbReference>
<evidence type="ECO:0000256" key="1">
    <source>
        <dbReference type="ARBA" id="ARBA00004316"/>
    </source>
</evidence>
<feature type="compositionally biased region" description="Polar residues" evidence="10">
    <location>
        <begin position="730"/>
        <end position="740"/>
    </location>
</feature>
<feature type="domain" description="F-BAR" evidence="12">
    <location>
        <begin position="6"/>
        <end position="289"/>
    </location>
</feature>
<keyword evidence="2 8" id="KW-0728">SH3 domain</keyword>